<keyword evidence="4 12" id="KW-0328">Glycosyltransferase</keyword>
<dbReference type="PANTHER" id="PTHR48438:SF1">
    <property type="entry name" value="ALPHA-(1,3)-FUCOSYLTRANSFERASE C-RELATED"/>
    <property type="match status" value="1"/>
</dbReference>
<proteinExistence type="inferred from homology"/>
<evidence type="ECO:0000259" key="14">
    <source>
        <dbReference type="Pfam" id="PF17039"/>
    </source>
</evidence>
<evidence type="ECO:0000256" key="7">
    <source>
        <dbReference type="ARBA" id="ARBA00022968"/>
    </source>
</evidence>
<dbReference type="EMBL" id="JASAOG010000109">
    <property type="protein sequence ID" value="KAK0050879.1"/>
    <property type="molecule type" value="Genomic_DNA"/>
</dbReference>
<dbReference type="SUPFAM" id="SSF53756">
    <property type="entry name" value="UDP-Glycosyltransferase/glycogen phosphorylase"/>
    <property type="match status" value="1"/>
</dbReference>
<dbReference type="InterPro" id="IPR031481">
    <property type="entry name" value="Glyco_tran_10_N"/>
</dbReference>
<evidence type="ECO:0000256" key="5">
    <source>
        <dbReference type="ARBA" id="ARBA00022679"/>
    </source>
</evidence>
<evidence type="ECO:0000256" key="12">
    <source>
        <dbReference type="RuleBase" id="RU003832"/>
    </source>
</evidence>
<dbReference type="InterPro" id="IPR055270">
    <property type="entry name" value="Glyco_tran_10_C"/>
</dbReference>
<comment type="similarity">
    <text evidence="3 12">Belongs to the glycosyltransferase 10 family.</text>
</comment>
<reference evidence="15" key="1">
    <citation type="journal article" date="2023" name="PLoS Negl. Trop. Dis.">
        <title>A genome sequence for Biomphalaria pfeifferi, the major vector snail for the human-infecting parasite Schistosoma mansoni.</title>
        <authorList>
            <person name="Bu L."/>
            <person name="Lu L."/>
            <person name="Laidemitt M.R."/>
            <person name="Zhang S.M."/>
            <person name="Mutuku M."/>
            <person name="Mkoji G."/>
            <person name="Steinauer M."/>
            <person name="Loker E.S."/>
        </authorList>
    </citation>
    <scope>NUCLEOTIDE SEQUENCE</scope>
    <source>
        <strain evidence="15">KasaAsao</strain>
    </source>
</reference>
<evidence type="ECO:0000256" key="10">
    <source>
        <dbReference type="ARBA" id="ARBA00023136"/>
    </source>
</evidence>
<dbReference type="Gene3D" id="3.40.50.11660">
    <property type="entry name" value="Glycosyl transferase family 10, C-terminal domain"/>
    <property type="match status" value="1"/>
</dbReference>
<reference evidence="15" key="2">
    <citation type="submission" date="2023-04" db="EMBL/GenBank/DDBJ databases">
        <authorList>
            <person name="Bu L."/>
            <person name="Lu L."/>
            <person name="Laidemitt M.R."/>
            <person name="Zhang S.M."/>
            <person name="Mutuku M."/>
            <person name="Mkoji G."/>
            <person name="Steinauer M."/>
            <person name="Loker E.S."/>
        </authorList>
    </citation>
    <scope>NUCLEOTIDE SEQUENCE</scope>
    <source>
        <strain evidence="15">KasaAsao</strain>
        <tissue evidence="15">Whole Snail</tissue>
    </source>
</reference>
<feature type="domain" description="Fucosyltransferase C-terminal" evidence="13">
    <location>
        <begin position="232"/>
        <end position="419"/>
    </location>
</feature>
<evidence type="ECO:0000256" key="3">
    <source>
        <dbReference type="ARBA" id="ARBA00008919"/>
    </source>
</evidence>
<keyword evidence="11" id="KW-0325">Glycoprotein</keyword>
<dbReference type="InterPro" id="IPR038577">
    <property type="entry name" value="GT10-like_C_sf"/>
</dbReference>
<evidence type="ECO:0000256" key="9">
    <source>
        <dbReference type="ARBA" id="ARBA00023034"/>
    </source>
</evidence>
<dbReference type="Pfam" id="PF00852">
    <property type="entry name" value="Glyco_transf_10"/>
    <property type="match status" value="1"/>
</dbReference>
<dbReference type="PANTHER" id="PTHR48438">
    <property type="entry name" value="ALPHA-(1,3)-FUCOSYLTRANSFERASE C-RELATED"/>
    <property type="match status" value="1"/>
</dbReference>
<comment type="caution">
    <text evidence="15">The sequence shown here is derived from an EMBL/GenBank/DDBJ whole genome shotgun (WGS) entry which is preliminary data.</text>
</comment>
<name>A0AAD8BA93_BIOPF</name>
<accession>A0AAD8BA93</accession>
<evidence type="ECO:0000256" key="11">
    <source>
        <dbReference type="ARBA" id="ARBA00023180"/>
    </source>
</evidence>
<keyword evidence="5 12" id="KW-0808">Transferase</keyword>
<keyword evidence="7" id="KW-0735">Signal-anchor</keyword>
<dbReference type="GO" id="GO:0008417">
    <property type="term" value="F:fucosyltransferase activity"/>
    <property type="evidence" value="ECO:0007669"/>
    <property type="project" value="InterPro"/>
</dbReference>
<dbReference type="AlphaFoldDB" id="A0AAD8BA93"/>
<keyword evidence="8 12" id="KW-1133">Transmembrane helix</keyword>
<keyword evidence="6 12" id="KW-0812">Transmembrane</keyword>
<evidence type="ECO:0000256" key="4">
    <source>
        <dbReference type="ARBA" id="ARBA00022676"/>
    </source>
</evidence>
<dbReference type="Pfam" id="PF17039">
    <property type="entry name" value="Glyco_tran_10_N"/>
    <property type="match status" value="1"/>
</dbReference>
<dbReference type="FunFam" id="3.40.50.11660:FF:000002">
    <property type="entry name" value="Alpha-(1,3)-fucosyltransferase"/>
    <property type="match status" value="1"/>
</dbReference>
<evidence type="ECO:0000256" key="6">
    <source>
        <dbReference type="ARBA" id="ARBA00022692"/>
    </source>
</evidence>
<dbReference type="GO" id="GO:0000139">
    <property type="term" value="C:Golgi membrane"/>
    <property type="evidence" value="ECO:0007669"/>
    <property type="project" value="UniProtKB-SubCell"/>
</dbReference>
<comment type="subcellular location">
    <subcellularLocation>
        <location evidence="1">Golgi apparatus membrane</location>
        <topology evidence="1">Single-pass type II membrane protein</topology>
    </subcellularLocation>
    <subcellularLocation>
        <location evidence="12">Golgi apparatus</location>
        <location evidence="12">Golgi stack membrane</location>
        <topology evidence="12">Single-pass type II membrane protein</topology>
    </subcellularLocation>
</comment>
<evidence type="ECO:0000259" key="13">
    <source>
        <dbReference type="Pfam" id="PF00852"/>
    </source>
</evidence>
<feature type="domain" description="Fucosyltransferase N-terminal" evidence="14">
    <location>
        <begin position="125"/>
        <end position="214"/>
    </location>
</feature>
<feature type="transmembrane region" description="Helical" evidence="12">
    <location>
        <begin position="12"/>
        <end position="30"/>
    </location>
</feature>
<evidence type="ECO:0000256" key="1">
    <source>
        <dbReference type="ARBA" id="ARBA00004323"/>
    </source>
</evidence>
<keyword evidence="9 12" id="KW-0333">Golgi apparatus</keyword>
<evidence type="ECO:0000256" key="2">
    <source>
        <dbReference type="ARBA" id="ARBA00004922"/>
    </source>
</evidence>
<dbReference type="EC" id="2.4.1.-" evidence="12"/>
<dbReference type="InterPro" id="IPR001503">
    <property type="entry name" value="Glyco_trans_10"/>
</dbReference>
<evidence type="ECO:0000313" key="15">
    <source>
        <dbReference type="EMBL" id="KAK0050879.1"/>
    </source>
</evidence>
<comment type="pathway">
    <text evidence="2">Protein modification; protein glycosylation.</text>
</comment>
<sequence length="436" mass="50891">MRVVYVSHVAKFVLVGLSFVMLIVLTAKTVSSRLNSQKKLVEETSSWVFKSLDGGIELLPVQQVKYVDVNLLAYRSFDESKSPFILPPDKDMTGTVYTKHKPAGSTRYISIGYFDPNKELSFLQKTYFDECEYSKCKMTNDVESADAVIFLVARLTRVGVPTFRRKPGQIWIMKTDEAPSRFTWFESLNRTGLKEHFNWTLTHKLDSDIPFVYGRLIRQNLTEPKDYDKIYQGKNRTAAWFVSHCKVRSDRMIYVERMQSRTDVDIFGLCGPYTCGMAEKVPGVQTMRKQADQLQCFPLLSQSYKFYLAFENSLCQEYISEKFFKLFNNVDVVPVVRGGADYKRYFPSDMYVDAADFSTPEALADYLDDLGNDKERYISYLKNKDRYRSVLEFPDWQCRLCEKLHTDHSIHTYSNVYEWWVKDSCHDPVDSQQMFW</sequence>
<keyword evidence="10 12" id="KW-0472">Membrane</keyword>
<evidence type="ECO:0000313" key="16">
    <source>
        <dbReference type="Proteomes" id="UP001233172"/>
    </source>
</evidence>
<organism evidence="15 16">
    <name type="scientific">Biomphalaria pfeifferi</name>
    <name type="common">Bloodfluke planorb</name>
    <name type="synonym">Freshwater snail</name>
    <dbReference type="NCBI Taxonomy" id="112525"/>
    <lineage>
        <taxon>Eukaryota</taxon>
        <taxon>Metazoa</taxon>
        <taxon>Spiralia</taxon>
        <taxon>Lophotrochozoa</taxon>
        <taxon>Mollusca</taxon>
        <taxon>Gastropoda</taxon>
        <taxon>Heterobranchia</taxon>
        <taxon>Euthyneura</taxon>
        <taxon>Panpulmonata</taxon>
        <taxon>Hygrophila</taxon>
        <taxon>Lymnaeoidea</taxon>
        <taxon>Planorbidae</taxon>
        <taxon>Biomphalaria</taxon>
    </lineage>
</organism>
<dbReference type="GO" id="GO:0032580">
    <property type="term" value="C:Golgi cisterna membrane"/>
    <property type="evidence" value="ECO:0007669"/>
    <property type="project" value="UniProtKB-SubCell"/>
</dbReference>
<keyword evidence="16" id="KW-1185">Reference proteome</keyword>
<gene>
    <name evidence="15" type="ORF">Bpfe_019605</name>
</gene>
<protein>
    <recommendedName>
        <fullName evidence="12">Fucosyltransferase</fullName>
        <ecNumber evidence="12">2.4.1.-</ecNumber>
    </recommendedName>
</protein>
<evidence type="ECO:0000256" key="8">
    <source>
        <dbReference type="ARBA" id="ARBA00022989"/>
    </source>
</evidence>
<dbReference type="Proteomes" id="UP001233172">
    <property type="component" value="Unassembled WGS sequence"/>
</dbReference>